<evidence type="ECO:0000256" key="3">
    <source>
        <dbReference type="SAM" id="SignalP"/>
    </source>
</evidence>
<keyword evidence="5" id="KW-1185">Reference proteome</keyword>
<evidence type="ECO:0000313" key="4">
    <source>
        <dbReference type="EMBL" id="KAJ6441523.1"/>
    </source>
</evidence>
<evidence type="ECO:0000256" key="1">
    <source>
        <dbReference type="SAM" id="MobiDB-lite"/>
    </source>
</evidence>
<dbReference type="EMBL" id="JAQHRD010000004">
    <property type="protein sequence ID" value="KAJ6441523.1"/>
    <property type="molecule type" value="Genomic_DNA"/>
</dbReference>
<feature type="region of interest" description="Disordered" evidence="1">
    <location>
        <begin position="514"/>
        <end position="541"/>
    </location>
</feature>
<feature type="signal peptide" evidence="3">
    <location>
        <begin position="1"/>
        <end position="21"/>
    </location>
</feature>
<gene>
    <name evidence="4" type="ORF">O9K51_05074</name>
</gene>
<comment type="caution">
    <text evidence="4">The sequence shown here is derived from an EMBL/GenBank/DDBJ whole genome shotgun (WGS) entry which is preliminary data.</text>
</comment>
<reference evidence="4" key="1">
    <citation type="submission" date="2023-01" db="EMBL/GenBank/DDBJ databases">
        <title>The growth and conidiation of Purpureocillium lavendulum are regulated by nitrogen source and histone H3K14 acetylation.</title>
        <authorList>
            <person name="Tang P."/>
            <person name="Han J."/>
            <person name="Zhang C."/>
            <person name="Tang P."/>
            <person name="Qi F."/>
            <person name="Zhang K."/>
            <person name="Liang L."/>
        </authorList>
    </citation>
    <scope>NUCLEOTIDE SEQUENCE</scope>
    <source>
        <strain evidence="4">YMF1.00683</strain>
    </source>
</reference>
<dbReference type="AlphaFoldDB" id="A0AB34FPS1"/>
<evidence type="ECO:0000256" key="2">
    <source>
        <dbReference type="SAM" id="Phobius"/>
    </source>
</evidence>
<keyword evidence="2" id="KW-0812">Transmembrane</keyword>
<keyword evidence="2" id="KW-0472">Membrane</keyword>
<protein>
    <submittedName>
        <fullName evidence="4">Allantoate permease</fullName>
    </submittedName>
</protein>
<proteinExistence type="predicted"/>
<evidence type="ECO:0000313" key="5">
    <source>
        <dbReference type="Proteomes" id="UP001163105"/>
    </source>
</evidence>
<accession>A0AB34FPS1</accession>
<dbReference type="Proteomes" id="UP001163105">
    <property type="component" value="Unassembled WGS sequence"/>
</dbReference>
<feature type="chain" id="PRO_5044271452" evidence="3">
    <location>
        <begin position="22"/>
        <end position="627"/>
    </location>
</feature>
<name>A0AB34FPS1_9HYPO</name>
<organism evidence="4 5">
    <name type="scientific">Purpureocillium lavendulum</name>
    <dbReference type="NCBI Taxonomy" id="1247861"/>
    <lineage>
        <taxon>Eukaryota</taxon>
        <taxon>Fungi</taxon>
        <taxon>Dikarya</taxon>
        <taxon>Ascomycota</taxon>
        <taxon>Pezizomycotina</taxon>
        <taxon>Sordariomycetes</taxon>
        <taxon>Hypocreomycetidae</taxon>
        <taxon>Hypocreales</taxon>
        <taxon>Ophiocordycipitaceae</taxon>
        <taxon>Purpureocillium</taxon>
    </lineage>
</organism>
<feature type="transmembrane region" description="Helical" evidence="2">
    <location>
        <begin position="562"/>
        <end position="586"/>
    </location>
</feature>
<feature type="compositionally biased region" description="Low complexity" evidence="1">
    <location>
        <begin position="529"/>
        <end position="541"/>
    </location>
</feature>
<feature type="region of interest" description="Disordered" evidence="1">
    <location>
        <begin position="594"/>
        <end position="627"/>
    </location>
</feature>
<keyword evidence="3" id="KW-0732">Signal</keyword>
<sequence>MFWLLSLLAVWLCGLTSVAEASEVVVRNIPGLSSADTVREIRRRLDSKVKTLNTTVLFDNSTTLDYALNDVKLFEFKANKAIRQRRDGTEVSAGVTITCTKCYIKGIASAKLTAEGSFNGSAVMDDVKNSTKTTFDSIAGYWGNITSVIKGNVKNLTLDEITAEVEQVPPPQINFNVPLDFPGYELQVAFENTEIYVELSTVLSSGLSYSLTLYSSKNLGVDVDLGGELFLGAVFSIDLLLSVENEIEISSGFHIKLDEKVLMSIALFSDKASGVQFKGGKFRFLPVTIQSGNTVLKAVLRLQLRTGFSITPFDPGVEIQIGDLDLSKFKASAGIEASVYANVAEFRTNVTLGNLTSDHKSDSKSAACVLNVVQDYRLVIGAAAGATLGFLGRTYGPTPATEIPIYYTTLGSACLAKSSIATTTAAPVASRAVRRADGEPSTTTKVTEVTYIATACQSVGMINCPASLRTVSKNVVTSTITAAVVSGSSVAWTTTGVTAFATVPFPKDAMSFTGSSGAPKSYVPPPPTTTSGASTNTGSASSTGTGIASLLDGESGGVNKKLIIGLSVGLGLPALIAIVVGGIYFLKRRRESSLQDFSDDTGSHGPDAPGKHHSTRVGYAAVDQDHD</sequence>
<keyword evidence="2" id="KW-1133">Transmembrane helix</keyword>